<dbReference type="STRING" id="100816.A0A175VQF4"/>
<dbReference type="AlphaFoldDB" id="A0A175VQF4"/>
<comment type="caution">
    <text evidence="2">The sequence shown here is derived from an EMBL/GenBank/DDBJ whole genome shotgun (WGS) entry which is preliminary data.</text>
</comment>
<proteinExistence type="predicted"/>
<reference evidence="2 3" key="1">
    <citation type="journal article" date="2016" name="Genome Announc.">
        <title>Genome Sequence of Madurella mycetomatis mm55, Isolated from a Human Mycetoma Case in Sudan.</title>
        <authorList>
            <person name="Smit S."/>
            <person name="Derks M.F."/>
            <person name="Bervoets S."/>
            <person name="Fahal A."/>
            <person name="van Leeuwen W."/>
            <person name="van Belkum A."/>
            <person name="van de Sande W.W."/>
        </authorList>
    </citation>
    <scope>NUCLEOTIDE SEQUENCE [LARGE SCALE GENOMIC DNA]</scope>
    <source>
        <strain evidence="3">mm55</strain>
    </source>
</reference>
<sequence>MVKPPLPFEPDPSQLRRMPLFSANKVPRYLFRIHTPTSSAETTTLSVVPSASKCGRAGRTHDIFSLSPSYAAALLKDHLWWDQAHEANCNLVSWTSSLLFALHYALHRHRGSCDTSALADIALLVLDTRGFPAGTFVSEMEILRVFAEHEKAVAVQNKTLRRLVEIREDPRRNRSYGEYLSQGELDIRGRCVQTTMQKLIDLGIFELVKELSEEDLWKKLALRVLDLREELLPSAPAPSATHFEVRKAITIADACFGDRWTIPVAAMLLALRRRKRNDAIIVQGVAAMFSREQVVPQRKHRGR</sequence>
<dbReference type="InterPro" id="IPR056009">
    <property type="entry name" value="DUF7587"/>
</dbReference>
<evidence type="ECO:0000259" key="1">
    <source>
        <dbReference type="Pfam" id="PF24494"/>
    </source>
</evidence>
<dbReference type="Pfam" id="PF24494">
    <property type="entry name" value="DUF7587"/>
    <property type="match status" value="1"/>
</dbReference>
<keyword evidence="3" id="KW-1185">Reference proteome</keyword>
<evidence type="ECO:0000313" key="3">
    <source>
        <dbReference type="Proteomes" id="UP000078237"/>
    </source>
</evidence>
<dbReference type="Proteomes" id="UP000078237">
    <property type="component" value="Unassembled WGS sequence"/>
</dbReference>
<dbReference type="VEuPathDB" id="FungiDB:MMYC01_210142"/>
<dbReference type="EMBL" id="LCTW02000445">
    <property type="protein sequence ID" value="KXX73623.1"/>
    <property type="molecule type" value="Genomic_DNA"/>
</dbReference>
<protein>
    <recommendedName>
        <fullName evidence="1">DUF7587 domain-containing protein</fullName>
    </recommendedName>
</protein>
<gene>
    <name evidence="2" type="ORF">MMYC01_210142</name>
</gene>
<organism evidence="2 3">
    <name type="scientific">Madurella mycetomatis</name>
    <dbReference type="NCBI Taxonomy" id="100816"/>
    <lineage>
        <taxon>Eukaryota</taxon>
        <taxon>Fungi</taxon>
        <taxon>Dikarya</taxon>
        <taxon>Ascomycota</taxon>
        <taxon>Pezizomycotina</taxon>
        <taxon>Sordariomycetes</taxon>
        <taxon>Sordariomycetidae</taxon>
        <taxon>Sordariales</taxon>
        <taxon>Sordariales incertae sedis</taxon>
        <taxon>Madurella</taxon>
    </lineage>
</organism>
<accession>A0A175VQF4</accession>
<dbReference type="OrthoDB" id="4152607at2759"/>
<evidence type="ECO:0000313" key="2">
    <source>
        <dbReference type="EMBL" id="KXX73623.1"/>
    </source>
</evidence>
<name>A0A175VQF4_9PEZI</name>
<feature type="domain" description="DUF7587" evidence="1">
    <location>
        <begin position="26"/>
        <end position="184"/>
    </location>
</feature>